<evidence type="ECO:0000313" key="1">
    <source>
        <dbReference type="EMBL" id="PRH77250.1"/>
    </source>
</evidence>
<organism evidence="1 2">
    <name type="scientific">Streptomyces solincola</name>
    <dbReference type="NCBI Taxonomy" id="2100817"/>
    <lineage>
        <taxon>Bacteria</taxon>
        <taxon>Bacillati</taxon>
        <taxon>Actinomycetota</taxon>
        <taxon>Actinomycetes</taxon>
        <taxon>Kitasatosporales</taxon>
        <taxon>Streptomycetaceae</taxon>
        <taxon>Streptomyces</taxon>
    </lineage>
</organism>
<dbReference type="Pfam" id="PF10604">
    <property type="entry name" value="Polyketide_cyc2"/>
    <property type="match status" value="1"/>
</dbReference>
<dbReference type="OrthoDB" id="5402478at2"/>
<keyword evidence="2" id="KW-1185">Reference proteome</keyword>
<dbReference type="InterPro" id="IPR023393">
    <property type="entry name" value="START-like_dom_sf"/>
</dbReference>
<comment type="caution">
    <text evidence="1">The sequence shown here is derived from an EMBL/GenBank/DDBJ whole genome shotgun (WGS) entry which is preliminary data.</text>
</comment>
<dbReference type="SUPFAM" id="SSF55961">
    <property type="entry name" value="Bet v1-like"/>
    <property type="match status" value="1"/>
</dbReference>
<dbReference type="InterPro" id="IPR019587">
    <property type="entry name" value="Polyketide_cyclase/dehydratase"/>
</dbReference>
<reference evidence="1 2" key="1">
    <citation type="submission" date="2018-03" db="EMBL/GenBank/DDBJ databases">
        <title>Novel Streptomyces sp. from soil.</title>
        <authorList>
            <person name="Tan G.Y.A."/>
            <person name="Lee Z.Y."/>
        </authorList>
    </citation>
    <scope>NUCLEOTIDE SEQUENCE [LARGE SCALE GENOMIC DNA]</scope>
    <source>
        <strain evidence="1 2">ST5x</strain>
    </source>
</reference>
<gene>
    <name evidence="1" type="ORF">C6N75_21250</name>
</gene>
<protein>
    <submittedName>
        <fullName evidence="1">Polyketide cyclase</fullName>
    </submittedName>
</protein>
<dbReference type="AlphaFoldDB" id="A0A2S9PS50"/>
<dbReference type="EMBL" id="PVLV01000348">
    <property type="protein sequence ID" value="PRH77250.1"/>
    <property type="molecule type" value="Genomic_DNA"/>
</dbReference>
<sequence>MDRHHYRFAALWRLPAPPDTVYAALARVEDYPLWWPQVRRVVRLDARTGAADIRSALPYTLRITLTERRRDPAARVLESALGGDMDGHARWTVVTDGAGGSLARYEQEVTARRPLLRRLALPARPLLRANHAWMMRAGRHGLAARLEAV</sequence>
<name>A0A2S9PS50_9ACTN</name>
<accession>A0A2S9PS50</accession>
<dbReference type="RefSeq" id="WP_105870508.1">
    <property type="nucleotide sequence ID" value="NZ_PVLV01000348.1"/>
</dbReference>
<dbReference type="Gene3D" id="3.30.530.20">
    <property type="match status" value="1"/>
</dbReference>
<proteinExistence type="predicted"/>
<dbReference type="Proteomes" id="UP000239322">
    <property type="component" value="Unassembled WGS sequence"/>
</dbReference>
<evidence type="ECO:0000313" key="2">
    <source>
        <dbReference type="Proteomes" id="UP000239322"/>
    </source>
</evidence>